<evidence type="ECO:0000313" key="2">
    <source>
        <dbReference type="EMBL" id="NMV37229.1"/>
    </source>
</evidence>
<name>A0A848NV58_9RALS</name>
<protein>
    <submittedName>
        <fullName evidence="2">DUF1064 domain-containing protein</fullName>
    </submittedName>
</protein>
<dbReference type="Pfam" id="PF06356">
    <property type="entry name" value="DUF1064"/>
    <property type="match status" value="1"/>
</dbReference>
<evidence type="ECO:0000313" key="3">
    <source>
        <dbReference type="Proteomes" id="UP000575469"/>
    </source>
</evidence>
<accession>A0A848NV58</accession>
<dbReference type="InterPro" id="IPR009414">
    <property type="entry name" value="DUF1064"/>
</dbReference>
<comment type="caution">
    <text evidence="2">The sequence shown here is derived from an EMBL/GenBank/DDBJ whole genome shotgun (WGS) entry which is preliminary data.</text>
</comment>
<evidence type="ECO:0000256" key="1">
    <source>
        <dbReference type="SAM" id="MobiDB-lite"/>
    </source>
</evidence>
<organism evidence="2 3">
    <name type="scientific">Ralstonia insidiosa</name>
    <dbReference type="NCBI Taxonomy" id="190721"/>
    <lineage>
        <taxon>Bacteria</taxon>
        <taxon>Pseudomonadati</taxon>
        <taxon>Pseudomonadota</taxon>
        <taxon>Betaproteobacteria</taxon>
        <taxon>Burkholderiales</taxon>
        <taxon>Burkholderiaceae</taxon>
        <taxon>Ralstonia</taxon>
    </lineage>
</organism>
<dbReference type="Proteomes" id="UP000575469">
    <property type="component" value="Unassembled WGS sequence"/>
</dbReference>
<dbReference type="AlphaFoldDB" id="A0A848NV58"/>
<dbReference type="EMBL" id="JABBZM010000003">
    <property type="protein sequence ID" value="NMV37229.1"/>
    <property type="molecule type" value="Genomic_DNA"/>
</dbReference>
<feature type="region of interest" description="Disordered" evidence="1">
    <location>
        <begin position="23"/>
        <end position="63"/>
    </location>
</feature>
<dbReference type="RefSeq" id="WP_169339416.1">
    <property type="nucleotide sequence ID" value="NZ_JABBZM010000003.1"/>
</dbReference>
<reference evidence="2 3" key="1">
    <citation type="submission" date="2020-04" db="EMBL/GenBank/DDBJ databases">
        <title>Ralstonia insidiosa genome sequencing and assembly.</title>
        <authorList>
            <person name="Martins R.C.R."/>
            <person name="Perdigao-Neto L.V."/>
            <person name="Levin A.S.S."/>
            <person name="Costa S.F."/>
        </authorList>
    </citation>
    <scope>NUCLEOTIDE SEQUENCE [LARGE SCALE GENOMIC DNA]</scope>
    <source>
        <strain evidence="2 3">5047</strain>
    </source>
</reference>
<sequence>MTIGKANANGRAVPARVRGSHAGALDGAADRGISARRGKASRAAGGKSAVGGRKGAEAPKRPKYGNKRLTFEGLPFDSKRELHRYVLLQELVRSGAITDLRRQVSFELSPGVVINGRRRPPLRYIADFVYRERGAAIDTIEDVKGVVTEGYRIKRHLMAAAGFVIREIR</sequence>
<proteinExistence type="predicted"/>
<gene>
    <name evidence="2" type="ORF">HGR00_04845</name>
</gene>